<reference evidence="2 3" key="1">
    <citation type="submission" date="2016-10" db="EMBL/GenBank/DDBJ databases">
        <authorList>
            <person name="de Groot N.N."/>
        </authorList>
    </citation>
    <scope>NUCLEOTIDE SEQUENCE [LARGE SCALE GENOMIC DNA]</scope>
    <source>
        <strain evidence="2 3">CGMCC 4.7037</strain>
    </source>
</reference>
<name>A0A1H5Y973_9ACTN</name>
<dbReference type="Proteomes" id="UP000236732">
    <property type="component" value="Unassembled WGS sequence"/>
</dbReference>
<dbReference type="RefSeq" id="WP_235029950.1">
    <property type="nucleotide sequence ID" value="NZ_FNVT01000002.1"/>
</dbReference>
<dbReference type="SUPFAM" id="SSF53474">
    <property type="entry name" value="alpha/beta-Hydrolases"/>
    <property type="match status" value="1"/>
</dbReference>
<dbReference type="PANTHER" id="PTHR37017:SF11">
    <property type="entry name" value="ESTERASE_LIPASE_THIOESTERASE DOMAIN-CONTAINING PROTEIN"/>
    <property type="match status" value="1"/>
</dbReference>
<dbReference type="Pfam" id="PF12697">
    <property type="entry name" value="Abhydrolase_6"/>
    <property type="match status" value="1"/>
</dbReference>
<proteinExistence type="predicted"/>
<dbReference type="InterPro" id="IPR029058">
    <property type="entry name" value="AB_hydrolase_fold"/>
</dbReference>
<dbReference type="InterPro" id="IPR000073">
    <property type="entry name" value="AB_hydrolase_1"/>
</dbReference>
<keyword evidence="3" id="KW-1185">Reference proteome</keyword>
<evidence type="ECO:0000259" key="1">
    <source>
        <dbReference type="Pfam" id="PF12697"/>
    </source>
</evidence>
<evidence type="ECO:0000313" key="2">
    <source>
        <dbReference type="EMBL" id="SEG20561.1"/>
    </source>
</evidence>
<feature type="domain" description="AB hydrolase-1" evidence="1">
    <location>
        <begin position="15"/>
        <end position="76"/>
    </location>
</feature>
<dbReference type="GO" id="GO:0003824">
    <property type="term" value="F:catalytic activity"/>
    <property type="evidence" value="ECO:0007669"/>
    <property type="project" value="UniProtKB-ARBA"/>
</dbReference>
<dbReference type="Gene3D" id="3.40.50.1820">
    <property type="entry name" value="alpha/beta hydrolase"/>
    <property type="match status" value="1"/>
</dbReference>
<dbReference type="InterPro" id="IPR052897">
    <property type="entry name" value="Sec-Metab_Biosynth_Hydrolase"/>
</dbReference>
<protein>
    <recommendedName>
        <fullName evidence="1">AB hydrolase-1 domain-containing protein</fullName>
    </recommendedName>
</protein>
<dbReference type="EMBL" id="FNVT01000002">
    <property type="protein sequence ID" value="SEG20561.1"/>
    <property type="molecule type" value="Genomic_DNA"/>
</dbReference>
<sequence length="85" mass="9146">MISGAVRGDDRALQDKSGAPAWRHLPSWFVYLELDFNIPLAAHRFMAERAGAREQVEIPGDSHALPASQPAAVADVILQAVKAVA</sequence>
<organism evidence="2 3">
    <name type="scientific">Nonomuraea solani</name>
    <dbReference type="NCBI Taxonomy" id="1144553"/>
    <lineage>
        <taxon>Bacteria</taxon>
        <taxon>Bacillati</taxon>
        <taxon>Actinomycetota</taxon>
        <taxon>Actinomycetes</taxon>
        <taxon>Streptosporangiales</taxon>
        <taxon>Streptosporangiaceae</taxon>
        <taxon>Nonomuraea</taxon>
    </lineage>
</organism>
<gene>
    <name evidence="2" type="ORF">SAMN05444920_102190</name>
</gene>
<dbReference type="AlphaFoldDB" id="A0A1H5Y973"/>
<accession>A0A1H5Y973</accession>
<evidence type="ECO:0000313" key="3">
    <source>
        <dbReference type="Proteomes" id="UP000236732"/>
    </source>
</evidence>
<dbReference type="PANTHER" id="PTHR37017">
    <property type="entry name" value="AB HYDROLASE-1 DOMAIN-CONTAINING PROTEIN-RELATED"/>
    <property type="match status" value="1"/>
</dbReference>